<dbReference type="Gene3D" id="3.30.1360.10">
    <property type="entry name" value="RNA polymerase, RBP11-like subunit"/>
    <property type="match status" value="1"/>
</dbReference>
<keyword evidence="9" id="KW-1185">Reference proteome</keyword>
<dbReference type="OrthoDB" id="270173at2759"/>
<dbReference type="GO" id="GO:0005665">
    <property type="term" value="C:RNA polymerase II, core complex"/>
    <property type="evidence" value="ECO:0007669"/>
    <property type="project" value="EnsemblFungi"/>
</dbReference>
<dbReference type="Gene3D" id="2.170.120.12">
    <property type="entry name" value="DNA-directed RNA polymerase, insert domain"/>
    <property type="match status" value="1"/>
</dbReference>
<dbReference type="SMART" id="SM00662">
    <property type="entry name" value="RPOLD"/>
    <property type="match status" value="1"/>
</dbReference>
<organism evidence="8">
    <name type="scientific">Mucor ambiguus</name>
    <dbReference type="NCBI Taxonomy" id="91626"/>
    <lineage>
        <taxon>Eukaryota</taxon>
        <taxon>Fungi</taxon>
        <taxon>Fungi incertae sedis</taxon>
        <taxon>Mucoromycota</taxon>
        <taxon>Mucoromycotina</taxon>
        <taxon>Mucoromycetes</taxon>
        <taxon>Mucorales</taxon>
        <taxon>Mucorineae</taxon>
        <taxon>Mucoraceae</taxon>
        <taxon>Mucor</taxon>
    </lineage>
</organism>
<evidence type="ECO:0000256" key="3">
    <source>
        <dbReference type="ARBA" id="ARBA00023163"/>
    </source>
</evidence>
<dbReference type="PANTHER" id="PTHR11800:SF2">
    <property type="entry name" value="DNA-DIRECTED RNA POLYMERASE II SUBUNIT RPB3"/>
    <property type="match status" value="1"/>
</dbReference>
<evidence type="ECO:0000256" key="1">
    <source>
        <dbReference type="ARBA" id="ARBA00004123"/>
    </source>
</evidence>
<dbReference type="PANTHER" id="PTHR11800">
    <property type="entry name" value="DNA-DIRECTED RNA POLYMERASE"/>
    <property type="match status" value="1"/>
</dbReference>
<keyword evidence="4" id="KW-0539">Nucleus</keyword>
<dbReference type="STRING" id="91626.A0A0C9MJT5"/>
<dbReference type="HAMAP" id="MF_00320">
    <property type="entry name" value="RNApol_arch_Rpo3"/>
    <property type="match status" value="1"/>
</dbReference>
<dbReference type="SUPFAM" id="SSF55257">
    <property type="entry name" value="RBP11-like subunits of RNA polymerase"/>
    <property type="match status" value="1"/>
</dbReference>
<dbReference type="FunFam" id="2.170.120.12:FF:000002">
    <property type="entry name" value="DNA-directed RNA polymerase II subunit RPB3"/>
    <property type="match status" value="1"/>
</dbReference>
<dbReference type="Pfam" id="PF01000">
    <property type="entry name" value="RNA_pol_A_bac"/>
    <property type="match status" value="1"/>
</dbReference>
<sequence>MDLTQDYETKRSFPFLFYIEQQHIMDIGGSYGLSGPNITIRELTKDRITFILSDTDLSVANSLRRVMIAEVPTVAIDMVEIETNTTVLADEFLAHRLGMVAIDSRDVDKLRYTRDCTCSQYCPDCSVELTLHVKCTDDRTKDVTTRDLTSSNPSFMPVLQDKDDSGVLLVKLRKGHELKLKCIAKKGVAKEHAKWSPVSGVSFEYDPYNKLRHTTYWFEETEDEWPLSKNAQFETPPDKDAPFDYNAKPDKFYFEAETVGSLAPEEVVTMAMKTLVDKLAYVQMQIQEEVDTKEQDNANAWSNY</sequence>
<name>A0A0C9MJT5_9FUNG</name>
<gene>
    <name evidence="8" type="ORF">MAM1_0467d10641</name>
</gene>
<dbReference type="GO" id="GO:0003899">
    <property type="term" value="F:DNA-directed RNA polymerase activity"/>
    <property type="evidence" value="ECO:0007669"/>
    <property type="project" value="EnsemblFungi"/>
</dbReference>
<evidence type="ECO:0000256" key="5">
    <source>
        <dbReference type="ARBA" id="ARBA00025804"/>
    </source>
</evidence>
<comment type="similarity">
    <text evidence="5">Belongs to the archaeal Rpo3/eukaryotic RPB3 RNA polymerase subunit family.</text>
</comment>
<dbReference type="SUPFAM" id="SSF56553">
    <property type="entry name" value="Insert subdomain of RNA polymerase alpha subunit"/>
    <property type="match status" value="1"/>
</dbReference>
<evidence type="ECO:0000256" key="2">
    <source>
        <dbReference type="ARBA" id="ARBA00022478"/>
    </source>
</evidence>
<evidence type="ECO:0000313" key="8">
    <source>
        <dbReference type="EMBL" id="GAN11086.1"/>
    </source>
</evidence>
<comment type="subcellular location">
    <subcellularLocation>
        <location evidence="1">Nucleus</location>
    </subcellularLocation>
</comment>
<dbReference type="CDD" id="cd07031">
    <property type="entry name" value="RNAP_II_RPB3"/>
    <property type="match status" value="1"/>
</dbReference>
<evidence type="ECO:0000313" key="9">
    <source>
        <dbReference type="Proteomes" id="UP000053815"/>
    </source>
</evidence>
<dbReference type="InterPro" id="IPR036643">
    <property type="entry name" value="RNApol_insert_sf"/>
</dbReference>
<dbReference type="GO" id="GO:0000785">
    <property type="term" value="C:chromatin"/>
    <property type="evidence" value="ECO:0007669"/>
    <property type="project" value="EnsemblFungi"/>
</dbReference>
<keyword evidence="3" id="KW-0804">Transcription</keyword>
<evidence type="ECO:0000256" key="4">
    <source>
        <dbReference type="ARBA" id="ARBA00023242"/>
    </source>
</evidence>
<dbReference type="InterPro" id="IPR011262">
    <property type="entry name" value="DNA-dir_RNA_pol_insert"/>
</dbReference>
<evidence type="ECO:0000259" key="7">
    <source>
        <dbReference type="SMART" id="SM00662"/>
    </source>
</evidence>
<dbReference type="GO" id="GO:0006368">
    <property type="term" value="P:transcription elongation by RNA polymerase II"/>
    <property type="evidence" value="ECO:0007669"/>
    <property type="project" value="EnsemblFungi"/>
</dbReference>
<dbReference type="GO" id="GO:0003677">
    <property type="term" value="F:DNA binding"/>
    <property type="evidence" value="ECO:0007669"/>
    <property type="project" value="EnsemblFungi"/>
</dbReference>
<dbReference type="Proteomes" id="UP000053815">
    <property type="component" value="Unassembled WGS sequence"/>
</dbReference>
<dbReference type="InterPro" id="IPR050518">
    <property type="entry name" value="Rpo3/RPB3_RNA_Pol_subunit"/>
</dbReference>
<dbReference type="EMBL" id="DF836756">
    <property type="protein sequence ID" value="GAN11086.1"/>
    <property type="molecule type" value="Genomic_DNA"/>
</dbReference>
<dbReference type="InterPro" id="IPR022842">
    <property type="entry name" value="RNAP_Rpo3/Rpb3/RPAC1"/>
</dbReference>
<accession>A0A0C9MJT5</accession>
<dbReference type="InterPro" id="IPR036603">
    <property type="entry name" value="RBP11-like"/>
</dbReference>
<dbReference type="GO" id="GO:0046983">
    <property type="term" value="F:protein dimerization activity"/>
    <property type="evidence" value="ECO:0007669"/>
    <property type="project" value="InterPro"/>
</dbReference>
<keyword evidence="2" id="KW-0240">DNA-directed RNA polymerase</keyword>
<dbReference type="InterPro" id="IPR011263">
    <property type="entry name" value="DNA-dir_RNA_pol_RpoA/D/Rpb3"/>
</dbReference>
<dbReference type="GO" id="GO:0006367">
    <property type="term" value="P:transcription initiation at RNA polymerase II promoter"/>
    <property type="evidence" value="ECO:0007669"/>
    <property type="project" value="EnsemblFungi"/>
</dbReference>
<dbReference type="NCBIfam" id="NF001988">
    <property type="entry name" value="PRK00783.1"/>
    <property type="match status" value="1"/>
</dbReference>
<feature type="domain" description="DNA-directed RNA polymerase RpoA/D/Rpb3-type" evidence="7">
    <location>
        <begin position="47"/>
        <end position="285"/>
    </location>
</feature>
<dbReference type="GO" id="GO:0003968">
    <property type="term" value="F:RNA-directed RNA polymerase activity"/>
    <property type="evidence" value="ECO:0007669"/>
    <property type="project" value="EnsemblFungi"/>
</dbReference>
<proteinExistence type="inferred from homology"/>
<dbReference type="Pfam" id="PF01193">
    <property type="entry name" value="RNA_pol_L"/>
    <property type="match status" value="1"/>
</dbReference>
<evidence type="ECO:0000256" key="6">
    <source>
        <dbReference type="ARBA" id="ARBA00072506"/>
    </source>
</evidence>
<reference evidence="8" key="1">
    <citation type="submission" date="2014-09" db="EMBL/GenBank/DDBJ databases">
        <title>Draft genome sequence of an oleaginous Mucoromycotina fungus Mucor ambiguus NBRC6742.</title>
        <authorList>
            <person name="Takeda I."/>
            <person name="Yamane N."/>
            <person name="Morita T."/>
            <person name="Tamano K."/>
            <person name="Machida M."/>
            <person name="Baker S."/>
            <person name="Koike H."/>
        </authorList>
    </citation>
    <scope>NUCLEOTIDE SEQUENCE</scope>
    <source>
        <strain evidence="8">NBRC 6742</strain>
    </source>
</reference>
<dbReference type="AlphaFoldDB" id="A0A0C9MJT5"/>
<dbReference type="GO" id="GO:0006369">
    <property type="term" value="P:termination of RNA polymerase II transcription"/>
    <property type="evidence" value="ECO:0007669"/>
    <property type="project" value="EnsemblFungi"/>
</dbReference>
<protein>
    <recommendedName>
        <fullName evidence="6">DNA-directed RNA polymerase II subunit RPB3</fullName>
    </recommendedName>
</protein>